<gene>
    <name evidence="6" type="ORF">MW290_21795</name>
</gene>
<dbReference type="Pfam" id="PF13439">
    <property type="entry name" value="Glyco_transf_4"/>
    <property type="match status" value="1"/>
</dbReference>
<reference evidence="6" key="1">
    <citation type="submission" date="2022-05" db="EMBL/GenBank/DDBJ databases">
        <title>An RpoN-dependent PEP-CTERM gene is involved in floc formation of an Aquincola tertiaricarbonis strain.</title>
        <authorList>
            <person name="Qiu D."/>
            <person name="Xia M."/>
        </authorList>
    </citation>
    <scope>NUCLEOTIDE SEQUENCE</scope>
    <source>
        <strain evidence="6">RN12</strain>
    </source>
</reference>
<dbReference type="InterPro" id="IPR028098">
    <property type="entry name" value="Glyco_trans_4-like_N"/>
</dbReference>
<dbReference type="Pfam" id="PF00534">
    <property type="entry name" value="Glycos_transf_1"/>
    <property type="match status" value="1"/>
</dbReference>
<evidence type="ECO:0000313" key="6">
    <source>
        <dbReference type="EMBL" id="URI11574.1"/>
    </source>
</evidence>
<dbReference type="Gene3D" id="3.40.50.2000">
    <property type="entry name" value="Glycogen Phosphorylase B"/>
    <property type="match status" value="2"/>
</dbReference>
<dbReference type="RefSeq" id="WP_250199768.1">
    <property type="nucleotide sequence ID" value="NZ_CP097636.1"/>
</dbReference>
<keyword evidence="2" id="KW-0328">Glycosyltransferase</keyword>
<dbReference type="PANTHER" id="PTHR12526">
    <property type="entry name" value="GLYCOSYLTRANSFERASE"/>
    <property type="match status" value="1"/>
</dbReference>
<feature type="domain" description="Glycosyl transferase family 1" evidence="4">
    <location>
        <begin position="222"/>
        <end position="377"/>
    </location>
</feature>
<sequence length="414" mass="44824">MSCHRAMDRPLRILHITERLWPPGGAERLLADTAAGLAAQGHHSLTLVAEDSEPGPDAAMPVLRWPRVLGPRPAWRLRPRLDALLQQCQPDLVHLHNTAGFFSPVLIAHLHRRLPVLRYVHDARLACLRSPSKCLPGGGLCPHAMGLPCLARCYPVTSPGGHRLGDKHTLMAFADLWVTRRLPAVAVGSAYMRMLLRQNGVADHRLHLLPGFTQREGPRCPPQHGLLLAIGRFDGIKGLEGLPDLLARLRAPHWQAVLVGDGPNLADTQARAQALGLAGRIRFVGRLEADALTPWLTACQLLLCPTQVPEAFGLVGIEALAHGRPVVAYDLGGVREWLQPHRTGVLVPAGDAAAFAAAVDGLLAEPELAASLGAHGRALVSHRFRPQHHLQPLLNLYRQLAGQRAGTADERIPG</sequence>
<keyword evidence="3" id="KW-0808">Transferase</keyword>
<evidence type="ECO:0000256" key="3">
    <source>
        <dbReference type="ARBA" id="ARBA00022679"/>
    </source>
</evidence>
<evidence type="ECO:0000259" key="4">
    <source>
        <dbReference type="Pfam" id="PF00534"/>
    </source>
</evidence>
<evidence type="ECO:0000256" key="2">
    <source>
        <dbReference type="ARBA" id="ARBA00022676"/>
    </source>
</evidence>
<dbReference type="InterPro" id="IPR001296">
    <property type="entry name" value="Glyco_trans_1"/>
</dbReference>
<dbReference type="CDD" id="cd03801">
    <property type="entry name" value="GT4_PimA-like"/>
    <property type="match status" value="1"/>
</dbReference>
<proteinExistence type="inferred from homology"/>
<dbReference type="Proteomes" id="UP001056201">
    <property type="component" value="Chromosome 2"/>
</dbReference>
<feature type="domain" description="Glycosyltransferase subfamily 4-like N-terminal" evidence="5">
    <location>
        <begin position="23"/>
        <end position="210"/>
    </location>
</feature>
<dbReference type="SUPFAM" id="SSF53756">
    <property type="entry name" value="UDP-Glycosyltransferase/glycogen phosphorylase"/>
    <property type="match status" value="1"/>
</dbReference>
<evidence type="ECO:0000313" key="7">
    <source>
        <dbReference type="Proteomes" id="UP001056201"/>
    </source>
</evidence>
<dbReference type="EMBL" id="CP097636">
    <property type="protein sequence ID" value="URI11574.1"/>
    <property type="molecule type" value="Genomic_DNA"/>
</dbReference>
<keyword evidence="7" id="KW-1185">Reference proteome</keyword>
<dbReference type="PANTHER" id="PTHR12526:SF640">
    <property type="entry name" value="COLANIC ACID BIOSYNTHESIS GLYCOSYLTRANSFERASE WCAL-RELATED"/>
    <property type="match status" value="1"/>
</dbReference>
<evidence type="ECO:0000259" key="5">
    <source>
        <dbReference type="Pfam" id="PF13439"/>
    </source>
</evidence>
<comment type="similarity">
    <text evidence="1">Belongs to the glycosyltransferase group 1 family. Glycosyltransferase 4 subfamily.</text>
</comment>
<accession>A0ABY4SGE5</accession>
<protein>
    <submittedName>
        <fullName evidence="6">Glycosyltransferase family 4 protein</fullName>
    </submittedName>
</protein>
<name>A0ABY4SGE5_AQUTE</name>
<organism evidence="6 7">
    <name type="scientific">Aquincola tertiaricarbonis</name>
    <dbReference type="NCBI Taxonomy" id="391953"/>
    <lineage>
        <taxon>Bacteria</taxon>
        <taxon>Pseudomonadati</taxon>
        <taxon>Pseudomonadota</taxon>
        <taxon>Betaproteobacteria</taxon>
        <taxon>Burkholderiales</taxon>
        <taxon>Sphaerotilaceae</taxon>
        <taxon>Aquincola</taxon>
    </lineage>
</organism>
<evidence type="ECO:0000256" key="1">
    <source>
        <dbReference type="ARBA" id="ARBA00009481"/>
    </source>
</evidence>